<feature type="chain" id="PRO_5036848700" evidence="2">
    <location>
        <begin position="24"/>
        <end position="148"/>
    </location>
</feature>
<dbReference type="KEGG" id="fuv:JR347_00800"/>
<dbReference type="PANTHER" id="PTHR38102:SF1">
    <property type="entry name" value="PERIPLASMIC CHAPERONE SPY"/>
    <property type="match status" value="1"/>
</dbReference>
<dbReference type="RefSeq" id="WP_205722166.1">
    <property type="nucleotide sequence ID" value="NZ_CP070608.1"/>
</dbReference>
<feature type="signal peptide" evidence="2">
    <location>
        <begin position="1"/>
        <end position="23"/>
    </location>
</feature>
<sequence>MKKLKSTALSLLIVIGGFTFASAQHGPMHGHRLERGMDDGERGPRIPDLTEEQESKMKELRIAFKDEIRPIENELNEKRAKLKTLTEEENVDRKKVMELVEEMGELKTKLDKREVNHRLDVKQILTKEQQLFLEKRHEDKRGDRHKRH</sequence>
<protein>
    <submittedName>
        <fullName evidence="3">Periplasmic heavy metal sensor</fullName>
    </submittedName>
</protein>
<evidence type="ECO:0000256" key="1">
    <source>
        <dbReference type="SAM" id="MobiDB-lite"/>
    </source>
</evidence>
<accession>A0A974WI54</accession>
<reference evidence="3" key="1">
    <citation type="submission" date="2021-02" db="EMBL/GenBank/DDBJ databases">
        <title>Fulvivirga sp. S481 isolated from sea water.</title>
        <authorList>
            <person name="Bae S.S."/>
            <person name="Baek K."/>
        </authorList>
    </citation>
    <scope>NUCLEOTIDE SEQUENCE</scope>
    <source>
        <strain evidence="3">S481</strain>
    </source>
</reference>
<keyword evidence="4" id="KW-1185">Reference proteome</keyword>
<dbReference type="Pfam" id="PF13801">
    <property type="entry name" value="Metal_resist"/>
    <property type="match status" value="1"/>
</dbReference>
<dbReference type="AlphaFoldDB" id="A0A974WI54"/>
<evidence type="ECO:0000313" key="4">
    <source>
        <dbReference type="Proteomes" id="UP000662783"/>
    </source>
</evidence>
<dbReference type="PANTHER" id="PTHR38102">
    <property type="entry name" value="PERIPLASMIC CHAPERONE SPY"/>
    <property type="match status" value="1"/>
</dbReference>
<dbReference type="InterPro" id="IPR052211">
    <property type="entry name" value="Cpx_auxiliary_protein"/>
</dbReference>
<feature type="region of interest" description="Disordered" evidence="1">
    <location>
        <begin position="26"/>
        <end position="54"/>
    </location>
</feature>
<proteinExistence type="predicted"/>
<dbReference type="Proteomes" id="UP000662783">
    <property type="component" value="Chromosome"/>
</dbReference>
<feature type="compositionally biased region" description="Basic and acidic residues" evidence="1">
    <location>
        <begin position="31"/>
        <end position="45"/>
    </location>
</feature>
<gene>
    <name evidence="3" type="ORF">JR347_00800</name>
</gene>
<dbReference type="Gene3D" id="1.20.120.1490">
    <property type="match status" value="1"/>
</dbReference>
<evidence type="ECO:0000313" key="3">
    <source>
        <dbReference type="EMBL" id="QSE97657.1"/>
    </source>
</evidence>
<evidence type="ECO:0000256" key="2">
    <source>
        <dbReference type="SAM" id="SignalP"/>
    </source>
</evidence>
<dbReference type="EMBL" id="CP070608">
    <property type="protein sequence ID" value="QSE97657.1"/>
    <property type="molecule type" value="Genomic_DNA"/>
</dbReference>
<keyword evidence="2" id="KW-0732">Signal</keyword>
<dbReference type="GO" id="GO:0051082">
    <property type="term" value="F:unfolded protein binding"/>
    <property type="evidence" value="ECO:0007669"/>
    <property type="project" value="TreeGrafter"/>
</dbReference>
<name>A0A974WI54_9BACT</name>
<dbReference type="InterPro" id="IPR025961">
    <property type="entry name" value="Metal_resist"/>
</dbReference>
<organism evidence="3 4">
    <name type="scientific">Fulvivirga lutea</name>
    <dbReference type="NCBI Taxonomy" id="2810512"/>
    <lineage>
        <taxon>Bacteria</taxon>
        <taxon>Pseudomonadati</taxon>
        <taxon>Bacteroidota</taxon>
        <taxon>Cytophagia</taxon>
        <taxon>Cytophagales</taxon>
        <taxon>Fulvivirgaceae</taxon>
        <taxon>Fulvivirga</taxon>
    </lineage>
</organism>
<dbReference type="GO" id="GO:0030288">
    <property type="term" value="C:outer membrane-bounded periplasmic space"/>
    <property type="evidence" value="ECO:0007669"/>
    <property type="project" value="TreeGrafter"/>
</dbReference>